<proteinExistence type="predicted"/>
<reference evidence="1" key="1">
    <citation type="submission" date="2021-11" db="EMBL/GenBank/DDBJ databases">
        <authorList>
            <person name="Rodrigo-Torres L."/>
            <person name="Arahal R. D."/>
            <person name="Lucena T."/>
        </authorList>
    </citation>
    <scope>NUCLEOTIDE SEQUENCE</scope>
    <source>
        <strain evidence="1">CECT 7928</strain>
    </source>
</reference>
<dbReference type="RefSeq" id="WP_237361293.1">
    <property type="nucleotide sequence ID" value="NZ_CAKLDM010000002.1"/>
</dbReference>
<evidence type="ECO:0000313" key="2">
    <source>
        <dbReference type="Proteomes" id="UP000838748"/>
    </source>
</evidence>
<protein>
    <recommendedName>
        <fullName evidence="3">Ribosomal S4P (Gammaproteobacterial)</fullName>
    </recommendedName>
</protein>
<evidence type="ECO:0000313" key="1">
    <source>
        <dbReference type="EMBL" id="CAH0539206.1"/>
    </source>
</evidence>
<dbReference type="Pfam" id="PF11993">
    <property type="entry name" value="VC2046"/>
    <property type="match status" value="1"/>
</dbReference>
<comment type="caution">
    <text evidence="1">The sequence shown here is derived from an EMBL/GenBank/DDBJ whole genome shotgun (WGS) entry which is preliminary data.</text>
</comment>
<organism evidence="1 2">
    <name type="scientific">Vibrio marisflavi CECT 7928</name>
    <dbReference type="NCBI Taxonomy" id="634439"/>
    <lineage>
        <taxon>Bacteria</taxon>
        <taxon>Pseudomonadati</taxon>
        <taxon>Pseudomonadota</taxon>
        <taxon>Gammaproteobacteria</taxon>
        <taxon>Vibrionales</taxon>
        <taxon>Vibrionaceae</taxon>
        <taxon>Vibrio</taxon>
    </lineage>
</organism>
<dbReference type="EMBL" id="CAKLDM010000002">
    <property type="protein sequence ID" value="CAH0539206.1"/>
    <property type="molecule type" value="Genomic_DNA"/>
</dbReference>
<dbReference type="Proteomes" id="UP000838748">
    <property type="component" value="Unassembled WGS sequence"/>
</dbReference>
<evidence type="ECO:0008006" key="3">
    <source>
        <dbReference type="Google" id="ProtNLM"/>
    </source>
</evidence>
<accession>A0ABN8E640</accession>
<keyword evidence="2" id="KW-1185">Reference proteome</keyword>
<name>A0ABN8E640_9VIBR</name>
<gene>
    <name evidence="1" type="ORF">VMF7928_01974</name>
</gene>
<sequence>MQIHTLDKAEIVSELTVGTNINQAIQSGRRADFSLLLSMFSDDVRDNTPVEQVSEQEQTDLTLRKKFSLSAPQKLTSDENSYAFSATQAEAFHQGGLPSTKLNHYLHSEPLVYQLEDTGNLSEEVYHNLSGHERRRLKEGNKEDLLPFDLYEQLLVSCRKDQLSIRT</sequence>
<dbReference type="InterPro" id="IPR021879">
    <property type="entry name" value="VC2046_fam"/>
</dbReference>